<dbReference type="EMBL" id="PKIZ01000015">
    <property type="protein sequence ID" value="PKZ41285.1"/>
    <property type="molecule type" value="Genomic_DNA"/>
</dbReference>
<feature type="domain" description="Mechanosensitive ion channel transmembrane helices 2/3" evidence="9">
    <location>
        <begin position="87"/>
        <end position="125"/>
    </location>
</feature>
<dbReference type="InterPro" id="IPR049142">
    <property type="entry name" value="MS_channel_1st"/>
</dbReference>
<evidence type="ECO:0000256" key="3">
    <source>
        <dbReference type="ARBA" id="ARBA00022475"/>
    </source>
</evidence>
<evidence type="ECO:0000256" key="2">
    <source>
        <dbReference type="ARBA" id="ARBA00008017"/>
    </source>
</evidence>
<name>A0A2I1P9G8_9MICO</name>
<dbReference type="Gene3D" id="1.10.287.1260">
    <property type="match status" value="1"/>
</dbReference>
<dbReference type="InterPro" id="IPR011014">
    <property type="entry name" value="MscS_channel_TM-2"/>
</dbReference>
<evidence type="ECO:0000259" key="8">
    <source>
        <dbReference type="Pfam" id="PF00924"/>
    </source>
</evidence>
<dbReference type="OrthoDB" id="4638917at2"/>
<feature type="domain" description="Mechanosensitive ion channel MscS" evidence="8">
    <location>
        <begin position="127"/>
        <end position="188"/>
    </location>
</feature>
<keyword evidence="3" id="KW-1003">Cell membrane</keyword>
<dbReference type="InterPro" id="IPR006685">
    <property type="entry name" value="MscS_channel_2nd"/>
</dbReference>
<evidence type="ECO:0000256" key="6">
    <source>
        <dbReference type="ARBA" id="ARBA00023136"/>
    </source>
</evidence>
<dbReference type="AlphaFoldDB" id="A0A2I1P9G8"/>
<evidence type="ECO:0000256" key="5">
    <source>
        <dbReference type="ARBA" id="ARBA00022989"/>
    </source>
</evidence>
<comment type="similarity">
    <text evidence="2">Belongs to the MscS (TC 1.A.23) family.</text>
</comment>
<dbReference type="Proteomes" id="UP000234206">
    <property type="component" value="Unassembled WGS sequence"/>
</dbReference>
<dbReference type="Pfam" id="PF21088">
    <property type="entry name" value="MS_channel_1st"/>
    <property type="match status" value="1"/>
</dbReference>
<evidence type="ECO:0000256" key="7">
    <source>
        <dbReference type="SAM" id="Phobius"/>
    </source>
</evidence>
<organism evidence="10 11">
    <name type="scientific">Kytococcus schroeteri</name>
    <dbReference type="NCBI Taxonomy" id="138300"/>
    <lineage>
        <taxon>Bacteria</taxon>
        <taxon>Bacillati</taxon>
        <taxon>Actinomycetota</taxon>
        <taxon>Actinomycetes</taxon>
        <taxon>Micrococcales</taxon>
        <taxon>Kytococcaceae</taxon>
        <taxon>Kytococcus</taxon>
    </lineage>
</organism>
<dbReference type="PANTHER" id="PTHR30460:SF0">
    <property type="entry name" value="MODERATE CONDUCTANCE MECHANOSENSITIVE CHANNEL YBIO"/>
    <property type="match status" value="1"/>
</dbReference>
<dbReference type="PANTHER" id="PTHR30460">
    <property type="entry name" value="MODERATE CONDUCTANCE MECHANOSENSITIVE CHANNEL YBIO"/>
    <property type="match status" value="1"/>
</dbReference>
<dbReference type="RefSeq" id="WP_070705822.1">
    <property type="nucleotide sequence ID" value="NZ_JBHLVH010000004.1"/>
</dbReference>
<dbReference type="InterPro" id="IPR010920">
    <property type="entry name" value="LSM_dom_sf"/>
</dbReference>
<keyword evidence="6 7" id="KW-0472">Membrane</keyword>
<dbReference type="Pfam" id="PF00924">
    <property type="entry name" value="MS_channel_2nd"/>
    <property type="match status" value="1"/>
</dbReference>
<dbReference type="InterPro" id="IPR023408">
    <property type="entry name" value="MscS_beta-dom_sf"/>
</dbReference>
<dbReference type="SUPFAM" id="SSF82861">
    <property type="entry name" value="Mechanosensitive channel protein MscS (YggB), transmembrane region"/>
    <property type="match status" value="1"/>
</dbReference>
<proteinExistence type="inferred from homology"/>
<dbReference type="SUPFAM" id="SSF50182">
    <property type="entry name" value="Sm-like ribonucleoproteins"/>
    <property type="match status" value="1"/>
</dbReference>
<dbReference type="GO" id="GO:0005886">
    <property type="term" value="C:plasma membrane"/>
    <property type="evidence" value="ECO:0007669"/>
    <property type="project" value="UniProtKB-SubCell"/>
</dbReference>
<dbReference type="InterPro" id="IPR011066">
    <property type="entry name" value="MscS_channel_C_sf"/>
</dbReference>
<gene>
    <name evidence="10" type="ORF">CYJ76_08295</name>
</gene>
<accession>A0A2I1P9G8</accession>
<feature type="transmembrane region" description="Helical" evidence="7">
    <location>
        <begin position="75"/>
        <end position="97"/>
    </location>
</feature>
<dbReference type="Gene3D" id="3.30.70.100">
    <property type="match status" value="1"/>
</dbReference>
<dbReference type="FunFam" id="2.30.30.60:FF:000001">
    <property type="entry name" value="MscS Mechanosensitive ion channel"/>
    <property type="match status" value="1"/>
</dbReference>
<evidence type="ECO:0000259" key="9">
    <source>
        <dbReference type="Pfam" id="PF21088"/>
    </source>
</evidence>
<evidence type="ECO:0000313" key="10">
    <source>
        <dbReference type="EMBL" id="PKZ41285.1"/>
    </source>
</evidence>
<dbReference type="SUPFAM" id="SSF82689">
    <property type="entry name" value="Mechanosensitive channel protein MscS (YggB), C-terminal domain"/>
    <property type="match status" value="1"/>
</dbReference>
<dbReference type="GO" id="GO:0008381">
    <property type="term" value="F:mechanosensitive monoatomic ion channel activity"/>
    <property type="evidence" value="ECO:0007669"/>
    <property type="project" value="InterPro"/>
</dbReference>
<keyword evidence="5 7" id="KW-1133">Transmembrane helix</keyword>
<feature type="transmembrane region" description="Helical" evidence="7">
    <location>
        <begin position="17"/>
        <end position="38"/>
    </location>
</feature>
<comment type="subcellular location">
    <subcellularLocation>
        <location evidence="1">Cell membrane</location>
        <topology evidence="1">Multi-pass membrane protein</topology>
    </subcellularLocation>
</comment>
<feature type="transmembrane region" description="Helical" evidence="7">
    <location>
        <begin position="109"/>
        <end position="128"/>
    </location>
</feature>
<keyword evidence="4 7" id="KW-0812">Transmembrane</keyword>
<dbReference type="Gene3D" id="2.30.30.60">
    <property type="match status" value="1"/>
</dbReference>
<protein>
    <submittedName>
        <fullName evidence="10">Mechanosensitive ion channel family protein</fullName>
    </submittedName>
</protein>
<reference evidence="10 11" key="1">
    <citation type="submission" date="2017-12" db="EMBL/GenBank/DDBJ databases">
        <title>Phylogenetic diversity of female urinary microbiome.</title>
        <authorList>
            <person name="Thomas-White K."/>
            <person name="Wolfe A.J."/>
        </authorList>
    </citation>
    <scope>NUCLEOTIDE SEQUENCE [LARGE SCALE GENOMIC DNA]</scope>
    <source>
        <strain evidence="10 11">UMB1298</strain>
    </source>
</reference>
<sequence length="295" mass="31138">MTAGTTAPGWEDITRVVGAWLATHGLAVVLIVVVALLLRSVARRLIGRLTSWMTDRSRQGRPDGHAADLRRRQRVLTLTSLLRSASSVVIWTVAALMVCDQLGLPLGPLLASAGIGGLAIGFGAQSLVKDVISGVMLMVEDQFGVGDWVDLGEASGEVEEVTLRVTRLRSADGVVWYIRNGEILRVGNTTQGSPVATIDVQVGARADSRQVMDVLTTAMEELAASEAGQATLLRAPTVAGIQEVSNGAMTVRVFADCVAGQQYAAARDVRAAAKVALDTAGVPGPPVRDWGHEQR</sequence>
<evidence type="ECO:0000313" key="11">
    <source>
        <dbReference type="Proteomes" id="UP000234206"/>
    </source>
</evidence>
<evidence type="ECO:0000256" key="1">
    <source>
        <dbReference type="ARBA" id="ARBA00004651"/>
    </source>
</evidence>
<keyword evidence="11" id="KW-1185">Reference proteome</keyword>
<comment type="caution">
    <text evidence="10">The sequence shown here is derived from an EMBL/GenBank/DDBJ whole genome shotgun (WGS) entry which is preliminary data.</text>
</comment>
<evidence type="ECO:0000256" key="4">
    <source>
        <dbReference type="ARBA" id="ARBA00022692"/>
    </source>
</evidence>
<dbReference type="InterPro" id="IPR045276">
    <property type="entry name" value="YbiO_bact"/>
</dbReference>